<evidence type="ECO:0000313" key="2">
    <source>
        <dbReference type="Proteomes" id="UP001185863"/>
    </source>
</evidence>
<name>A0AAE5A671_9NOCA</name>
<sequence length="79" mass="8627">MLRAEAGSDLYDRRLTDLIGELSTRSETFPLGDGPSQFLLTYTAEPTSPSQDALNLLVSWIATNENIERSAPAHDSESS</sequence>
<gene>
    <name evidence="1" type="ORF">R4315_12315</name>
</gene>
<accession>A0AAE5A671</accession>
<dbReference type="EMBL" id="JAWLUP010000023">
    <property type="protein sequence ID" value="MDV7265327.1"/>
    <property type="molecule type" value="Genomic_DNA"/>
</dbReference>
<evidence type="ECO:0008006" key="3">
    <source>
        <dbReference type="Google" id="ProtNLM"/>
    </source>
</evidence>
<proteinExistence type="predicted"/>
<evidence type="ECO:0000313" key="1">
    <source>
        <dbReference type="EMBL" id="MDV7265327.1"/>
    </source>
</evidence>
<reference evidence="1" key="1">
    <citation type="submission" date="2023-10" db="EMBL/GenBank/DDBJ databases">
        <title>Development of a sustainable strategy for remediation of hydrocarbon-contaminated territories based on the waste exchange concept.</title>
        <authorList>
            <person name="Krivoruchko A."/>
        </authorList>
    </citation>
    <scope>NUCLEOTIDE SEQUENCE</scope>
    <source>
        <strain evidence="1">IEGM 68</strain>
    </source>
</reference>
<organism evidence="1 2">
    <name type="scientific">Rhodococcus oxybenzonivorans</name>
    <dbReference type="NCBI Taxonomy" id="1990687"/>
    <lineage>
        <taxon>Bacteria</taxon>
        <taxon>Bacillati</taxon>
        <taxon>Actinomycetota</taxon>
        <taxon>Actinomycetes</taxon>
        <taxon>Mycobacteriales</taxon>
        <taxon>Nocardiaceae</taxon>
        <taxon>Rhodococcus</taxon>
    </lineage>
</organism>
<comment type="caution">
    <text evidence="1">The sequence shown here is derived from an EMBL/GenBank/DDBJ whole genome shotgun (WGS) entry which is preliminary data.</text>
</comment>
<dbReference type="AlphaFoldDB" id="A0AAE5A671"/>
<protein>
    <recommendedName>
        <fullName evidence="3">Transcriptional regulator</fullName>
    </recommendedName>
</protein>
<dbReference type="Proteomes" id="UP001185863">
    <property type="component" value="Unassembled WGS sequence"/>
</dbReference>